<reference evidence="2 3" key="1">
    <citation type="journal article" date="2006" name="Nature">
        <title>Global trends of whole-genome duplications revealed by the ciliate Paramecium tetraurelia.</title>
        <authorList>
            <consortium name="Genoscope"/>
            <person name="Aury J.-M."/>
            <person name="Jaillon O."/>
            <person name="Duret L."/>
            <person name="Noel B."/>
            <person name="Jubin C."/>
            <person name="Porcel B.M."/>
            <person name="Segurens B."/>
            <person name="Daubin V."/>
            <person name="Anthouard V."/>
            <person name="Aiach N."/>
            <person name="Arnaiz O."/>
            <person name="Billaut A."/>
            <person name="Beisson J."/>
            <person name="Blanc I."/>
            <person name="Bouhouche K."/>
            <person name="Camara F."/>
            <person name="Duharcourt S."/>
            <person name="Guigo R."/>
            <person name="Gogendeau D."/>
            <person name="Katinka M."/>
            <person name="Keller A.-M."/>
            <person name="Kissmehl R."/>
            <person name="Klotz C."/>
            <person name="Koll F."/>
            <person name="Le Moue A."/>
            <person name="Lepere C."/>
            <person name="Malinsky S."/>
            <person name="Nowacki M."/>
            <person name="Nowak J.K."/>
            <person name="Plattner H."/>
            <person name="Poulain J."/>
            <person name="Ruiz F."/>
            <person name="Serrano V."/>
            <person name="Zagulski M."/>
            <person name="Dessen P."/>
            <person name="Betermier M."/>
            <person name="Weissenbach J."/>
            <person name="Scarpelli C."/>
            <person name="Schachter V."/>
            <person name="Sperling L."/>
            <person name="Meyer E."/>
            <person name="Cohen J."/>
            <person name="Wincker P."/>
        </authorList>
    </citation>
    <scope>NUCLEOTIDE SEQUENCE [LARGE SCALE GENOMIC DNA]</scope>
    <source>
        <strain evidence="2 3">Stock d4-2</strain>
    </source>
</reference>
<dbReference type="KEGG" id="ptm:GSPATT00037990001"/>
<dbReference type="EMBL" id="CT868070">
    <property type="protein sequence ID" value="CAK69551.1"/>
    <property type="molecule type" value="Genomic_DNA"/>
</dbReference>
<sequence length="164" mass="19721">MKLYMLIITINHEVRQFSIRMQNHADVNQPTRQLQIYRQQLSKEFFGGRFRIGLKVIKLQIFCAALNLRQTTHRIYQITGEKAINYLFYQSQGLIIQKCILTYTFYFIFFSTISFTFEFGEQIYLAIKVLITSLVLRLMISQIQKYIFGNQERRQIDIEIKWLK</sequence>
<organism evidence="2 3">
    <name type="scientific">Paramecium tetraurelia</name>
    <dbReference type="NCBI Taxonomy" id="5888"/>
    <lineage>
        <taxon>Eukaryota</taxon>
        <taxon>Sar</taxon>
        <taxon>Alveolata</taxon>
        <taxon>Ciliophora</taxon>
        <taxon>Intramacronucleata</taxon>
        <taxon>Oligohymenophorea</taxon>
        <taxon>Peniculida</taxon>
        <taxon>Parameciidae</taxon>
        <taxon>Paramecium</taxon>
    </lineage>
</organism>
<evidence type="ECO:0000313" key="3">
    <source>
        <dbReference type="Proteomes" id="UP000000600"/>
    </source>
</evidence>
<keyword evidence="3" id="KW-1185">Reference proteome</keyword>
<dbReference type="HOGENOM" id="CLU_1622181_0_0_1"/>
<dbReference type="InParanoid" id="A0CFI4"/>
<dbReference type="AlphaFoldDB" id="A0CFI4"/>
<dbReference type="GeneID" id="5022729"/>
<protein>
    <recommendedName>
        <fullName evidence="4">Transmembrane protein</fullName>
    </recommendedName>
</protein>
<keyword evidence="1" id="KW-1133">Transmembrane helix</keyword>
<feature type="transmembrane region" description="Helical" evidence="1">
    <location>
        <begin position="123"/>
        <end position="140"/>
    </location>
</feature>
<evidence type="ECO:0000256" key="1">
    <source>
        <dbReference type="SAM" id="Phobius"/>
    </source>
</evidence>
<evidence type="ECO:0000313" key="2">
    <source>
        <dbReference type="EMBL" id="CAK69551.1"/>
    </source>
</evidence>
<dbReference type="Proteomes" id="UP000000600">
    <property type="component" value="Unassembled WGS sequence"/>
</dbReference>
<gene>
    <name evidence="2" type="ORF">GSPATT00037990001</name>
</gene>
<proteinExistence type="predicted"/>
<evidence type="ECO:0008006" key="4">
    <source>
        <dbReference type="Google" id="ProtNLM"/>
    </source>
</evidence>
<name>A0CFI4_PARTE</name>
<feature type="transmembrane region" description="Helical" evidence="1">
    <location>
        <begin position="100"/>
        <end position="117"/>
    </location>
</feature>
<dbReference type="RefSeq" id="XP_001436948.1">
    <property type="nucleotide sequence ID" value="XM_001436911.2"/>
</dbReference>
<keyword evidence="1" id="KW-0472">Membrane</keyword>
<keyword evidence="1" id="KW-0812">Transmembrane</keyword>
<accession>A0CFI4</accession>